<accession>A9WIZ8</accession>
<dbReference type="Pfam" id="PF20242">
    <property type="entry name" value="Emfourin"/>
    <property type="match status" value="1"/>
</dbReference>
<dbReference type="KEGG" id="cau:Caur_3269"/>
<protein>
    <submittedName>
        <fullName evidence="1">Uncharacterized protein</fullName>
    </submittedName>
</protein>
<reference evidence="2" key="1">
    <citation type="journal article" date="2011" name="BMC Genomics">
        <title>Complete genome sequence of the filamentous anoxygenic phototrophic bacterium Chloroflexus aurantiacus.</title>
        <authorList>
            <person name="Tang K.H."/>
            <person name="Barry K."/>
            <person name="Chertkov O."/>
            <person name="Dalin E."/>
            <person name="Han C.S."/>
            <person name="Hauser L.J."/>
            <person name="Honchak B.M."/>
            <person name="Karbach L.E."/>
            <person name="Land M.L."/>
            <person name="Lapidus A."/>
            <person name="Larimer F.W."/>
            <person name="Mikhailova N."/>
            <person name="Pitluck S."/>
            <person name="Pierson B.K."/>
            <person name="Blankenship R.E."/>
        </authorList>
    </citation>
    <scope>NUCLEOTIDE SEQUENCE [LARGE SCALE GENOMIC DNA]</scope>
    <source>
        <strain evidence="2">ATCC 29366 / DSM 635 / J-10-fl</strain>
    </source>
</reference>
<dbReference type="EMBL" id="CP000909">
    <property type="protein sequence ID" value="ABY36457.1"/>
    <property type="molecule type" value="Genomic_DNA"/>
</dbReference>
<dbReference type="EnsemblBacteria" id="ABY36457">
    <property type="protein sequence ID" value="ABY36457"/>
    <property type="gene ID" value="Caur_3269"/>
</dbReference>
<dbReference type="STRING" id="324602.Caur_3269"/>
<evidence type="ECO:0000313" key="2">
    <source>
        <dbReference type="Proteomes" id="UP000002008"/>
    </source>
</evidence>
<keyword evidence="2" id="KW-1185">Reference proteome</keyword>
<dbReference type="AlphaFoldDB" id="A9WIZ8"/>
<dbReference type="Proteomes" id="UP000002008">
    <property type="component" value="Chromosome"/>
</dbReference>
<proteinExistence type="predicted"/>
<organism evidence="1 2">
    <name type="scientific">Chloroflexus aurantiacus (strain ATCC 29366 / DSM 635 / J-10-fl)</name>
    <dbReference type="NCBI Taxonomy" id="324602"/>
    <lineage>
        <taxon>Bacteria</taxon>
        <taxon>Bacillati</taxon>
        <taxon>Chloroflexota</taxon>
        <taxon>Chloroflexia</taxon>
        <taxon>Chloroflexales</taxon>
        <taxon>Chloroflexineae</taxon>
        <taxon>Chloroflexaceae</taxon>
        <taxon>Chloroflexus</taxon>
    </lineage>
</organism>
<dbReference type="InterPro" id="IPR049457">
    <property type="entry name" value="Emfourin"/>
</dbReference>
<dbReference type="HOGENOM" id="CLU_1657698_0_0_0"/>
<name>A9WIZ8_CHLAA</name>
<evidence type="ECO:0000313" key="1">
    <source>
        <dbReference type="EMBL" id="ABY36457.1"/>
    </source>
</evidence>
<dbReference type="PATRIC" id="fig|324602.8.peg.3689"/>
<gene>
    <name evidence="1" type="ordered locus">Caur_3269</name>
</gene>
<dbReference type="InParanoid" id="A9WIZ8"/>
<sequence length="159" mass="17508">MVEHCYPQRKRSRHASSFWRYVLAVCFLLFLLSIAGCAFASVQPRKAKALIFTRSGGFAGVSDELTIDLETGTAHLQNGKEIRTTTLSQEQRTRLQALIAGLDLSSLPATPSQEQCCDLLMYRIQIDTVVIQTTDGEIPPALQPLIAELNVIVSGMLSQ</sequence>